<name>A0A1G2HKL5_9BACT</name>
<evidence type="ECO:0000313" key="2">
    <source>
        <dbReference type="EMBL" id="OGZ62830.1"/>
    </source>
</evidence>
<keyword evidence="1" id="KW-1133">Transmembrane helix</keyword>
<keyword evidence="1" id="KW-0812">Transmembrane</keyword>
<keyword evidence="1" id="KW-0472">Membrane</keyword>
<dbReference type="AlphaFoldDB" id="A0A1G2HKL5"/>
<sequence>MSKLTPLQKRKRTQKLLIALTIIVIVTVLVLLRGLGGKPAPKAGGPILTQEATEEAVRNLQKDINIPKPFFEGKLLQQFNTYDLLEAPEVFGRENPFI</sequence>
<proteinExistence type="predicted"/>
<dbReference type="EMBL" id="MHOJ01000009">
    <property type="protein sequence ID" value="OGZ62830.1"/>
    <property type="molecule type" value="Genomic_DNA"/>
</dbReference>
<feature type="transmembrane region" description="Helical" evidence="1">
    <location>
        <begin position="16"/>
        <end position="36"/>
    </location>
</feature>
<dbReference type="STRING" id="1802164.A3H51_01415"/>
<evidence type="ECO:0000313" key="3">
    <source>
        <dbReference type="Proteomes" id="UP000178509"/>
    </source>
</evidence>
<accession>A0A1G2HKL5</accession>
<evidence type="ECO:0000256" key="1">
    <source>
        <dbReference type="SAM" id="Phobius"/>
    </source>
</evidence>
<gene>
    <name evidence="2" type="ORF">A3H51_01415</name>
</gene>
<organism evidence="2 3">
    <name type="scientific">Candidatus Spechtbacteria bacterium RIFCSPLOWO2_02_FULL_38_8</name>
    <dbReference type="NCBI Taxonomy" id="1802164"/>
    <lineage>
        <taxon>Bacteria</taxon>
        <taxon>Candidatus Spechtiibacteriota</taxon>
    </lineage>
</organism>
<reference evidence="2 3" key="1">
    <citation type="journal article" date="2016" name="Nat. Commun.">
        <title>Thousands of microbial genomes shed light on interconnected biogeochemical processes in an aquifer system.</title>
        <authorList>
            <person name="Anantharaman K."/>
            <person name="Brown C.T."/>
            <person name="Hug L.A."/>
            <person name="Sharon I."/>
            <person name="Castelle C.J."/>
            <person name="Probst A.J."/>
            <person name="Thomas B.C."/>
            <person name="Singh A."/>
            <person name="Wilkins M.J."/>
            <person name="Karaoz U."/>
            <person name="Brodie E.L."/>
            <person name="Williams K.H."/>
            <person name="Hubbard S.S."/>
            <person name="Banfield J.F."/>
        </authorList>
    </citation>
    <scope>NUCLEOTIDE SEQUENCE [LARGE SCALE GENOMIC DNA]</scope>
</reference>
<comment type="caution">
    <text evidence="2">The sequence shown here is derived from an EMBL/GenBank/DDBJ whole genome shotgun (WGS) entry which is preliminary data.</text>
</comment>
<protein>
    <submittedName>
        <fullName evidence="2">Uncharacterized protein</fullName>
    </submittedName>
</protein>
<dbReference type="Proteomes" id="UP000178509">
    <property type="component" value="Unassembled WGS sequence"/>
</dbReference>